<dbReference type="EMBL" id="CP017141">
    <property type="protein sequence ID" value="AOM76856.1"/>
    <property type="molecule type" value="Genomic_DNA"/>
</dbReference>
<evidence type="ECO:0000256" key="5">
    <source>
        <dbReference type="SAM" id="Phobius"/>
    </source>
</evidence>
<comment type="subcellular location">
    <subcellularLocation>
        <location evidence="1">Membrane</location>
        <topology evidence="1">Multi-pass membrane protein</topology>
    </subcellularLocation>
</comment>
<dbReference type="KEGG" id="psty:BFS30_06555"/>
<dbReference type="PANTHER" id="PTHR43424:SF1">
    <property type="entry name" value="LOCUS PUTATIVE PROTEIN 1-RELATED"/>
    <property type="match status" value="1"/>
</dbReference>
<feature type="transmembrane region" description="Helical" evidence="5">
    <location>
        <begin position="182"/>
        <end position="203"/>
    </location>
</feature>
<feature type="transmembrane region" description="Helical" evidence="5">
    <location>
        <begin position="342"/>
        <end position="364"/>
    </location>
</feature>
<dbReference type="Pfam" id="PF01943">
    <property type="entry name" value="Polysacc_synt"/>
    <property type="match status" value="1"/>
</dbReference>
<keyword evidence="7" id="KW-1185">Reference proteome</keyword>
<gene>
    <name evidence="6" type="ORF">BFS30_06555</name>
</gene>
<feature type="transmembrane region" description="Helical" evidence="5">
    <location>
        <begin position="54"/>
        <end position="76"/>
    </location>
</feature>
<feature type="transmembrane region" description="Helical" evidence="5">
    <location>
        <begin position="270"/>
        <end position="287"/>
    </location>
</feature>
<evidence type="ECO:0000313" key="6">
    <source>
        <dbReference type="EMBL" id="AOM76856.1"/>
    </source>
</evidence>
<evidence type="ECO:0000313" key="7">
    <source>
        <dbReference type="Proteomes" id="UP000094313"/>
    </source>
</evidence>
<feature type="transmembrane region" description="Helical" evidence="5">
    <location>
        <begin position="125"/>
        <end position="144"/>
    </location>
</feature>
<feature type="transmembrane region" description="Helical" evidence="5">
    <location>
        <begin position="307"/>
        <end position="330"/>
    </location>
</feature>
<keyword evidence="3 5" id="KW-1133">Transmembrane helix</keyword>
<evidence type="ECO:0000256" key="2">
    <source>
        <dbReference type="ARBA" id="ARBA00022692"/>
    </source>
</evidence>
<evidence type="ECO:0000256" key="4">
    <source>
        <dbReference type="ARBA" id="ARBA00023136"/>
    </source>
</evidence>
<name>A0A1D7QDT5_9SPHI</name>
<feature type="transmembrane region" description="Helical" evidence="5">
    <location>
        <begin position="371"/>
        <end position="389"/>
    </location>
</feature>
<dbReference type="RefSeq" id="WP_069378549.1">
    <property type="nucleotide sequence ID" value="NZ_CP017141.1"/>
</dbReference>
<feature type="transmembrane region" description="Helical" evidence="5">
    <location>
        <begin position="395"/>
        <end position="416"/>
    </location>
</feature>
<evidence type="ECO:0000256" key="3">
    <source>
        <dbReference type="ARBA" id="ARBA00022989"/>
    </source>
</evidence>
<feature type="transmembrane region" description="Helical" evidence="5">
    <location>
        <begin position="223"/>
        <end position="242"/>
    </location>
</feature>
<dbReference type="AlphaFoldDB" id="A0A1D7QDT5"/>
<dbReference type="InterPro" id="IPR052556">
    <property type="entry name" value="PolySynth_Transporter"/>
</dbReference>
<organism evidence="6 7">
    <name type="scientific">Pedobacter steynii</name>
    <dbReference type="NCBI Taxonomy" id="430522"/>
    <lineage>
        <taxon>Bacteria</taxon>
        <taxon>Pseudomonadati</taxon>
        <taxon>Bacteroidota</taxon>
        <taxon>Sphingobacteriia</taxon>
        <taxon>Sphingobacteriales</taxon>
        <taxon>Sphingobacteriaceae</taxon>
        <taxon>Pedobacter</taxon>
    </lineage>
</organism>
<proteinExistence type="predicted"/>
<keyword evidence="4 5" id="KW-0472">Membrane</keyword>
<sequence>MKIPSIPGFDQGAIEKYAKNAGWLLIARVGSLGIKILIGIYVSNYLGATQFGIYNYPLAFATFFIAAAALGLDGFVTRELLRFPEQKNQLLGTAFILKLIGGLAILPLIYFAYQILNGIKPIEASFSYVLIVSFTGIFQAFNIIDSYFQSRTQGKFIMSVQILGNLVSAAFKLILILCGMSLNWFIFALLLDVILLAIGYIYVYQKNGSSIFEWKFESSIAKFLLKNSWPMAFSAILVSIYMKIDALMIQSYLGSKEQGIYSSVVQLSESWYFIPVAIVTAVFPAIMNAKRDDPERYQKRLQNMYDLMVWISLSIAIFMTFASPIIYHLFYTPEYWKASHVLSIHIWAGIFTFLGTASGQFLIAEGYTKFSMFRTGAGALINIVLNVYWIPEYGITGAAVATLIAYFCTNFMVLLVPKTRPQGIMMLKSLFLITLFEKIRNRPRSAQS</sequence>
<accession>A0A1D7QDT5</accession>
<dbReference type="OrthoDB" id="88014at2"/>
<dbReference type="PANTHER" id="PTHR43424">
    <property type="entry name" value="LOCUS PUTATIVE PROTEIN 1-RELATED"/>
    <property type="match status" value="1"/>
</dbReference>
<evidence type="ECO:0000256" key="1">
    <source>
        <dbReference type="ARBA" id="ARBA00004141"/>
    </source>
</evidence>
<dbReference type="Proteomes" id="UP000094313">
    <property type="component" value="Chromosome"/>
</dbReference>
<dbReference type="CDD" id="cd13128">
    <property type="entry name" value="MATE_Wzx_like"/>
    <property type="match status" value="1"/>
</dbReference>
<protein>
    <submittedName>
        <fullName evidence="6">Polysaccharide biosynthesis protein</fullName>
    </submittedName>
</protein>
<feature type="transmembrane region" description="Helical" evidence="5">
    <location>
        <begin position="156"/>
        <end position="176"/>
    </location>
</feature>
<dbReference type="GO" id="GO:0016020">
    <property type="term" value="C:membrane"/>
    <property type="evidence" value="ECO:0007669"/>
    <property type="project" value="UniProtKB-SubCell"/>
</dbReference>
<feature type="transmembrane region" description="Helical" evidence="5">
    <location>
        <begin position="21"/>
        <end position="42"/>
    </location>
</feature>
<feature type="transmembrane region" description="Helical" evidence="5">
    <location>
        <begin position="88"/>
        <end position="113"/>
    </location>
</feature>
<dbReference type="InterPro" id="IPR002797">
    <property type="entry name" value="Polysacc_synth"/>
</dbReference>
<keyword evidence="2 5" id="KW-0812">Transmembrane</keyword>
<reference evidence="6 7" key="1">
    <citation type="submission" date="2016-08" db="EMBL/GenBank/DDBJ databases">
        <authorList>
            <person name="Seilhamer J.J."/>
        </authorList>
    </citation>
    <scope>NUCLEOTIDE SEQUENCE [LARGE SCALE GENOMIC DNA]</scope>
    <source>
        <strain evidence="6 7">DX4</strain>
    </source>
</reference>